<keyword evidence="1" id="KW-0805">Transcription regulation</keyword>
<dbReference type="PROSITE" id="PS01124">
    <property type="entry name" value="HTH_ARAC_FAMILY_2"/>
    <property type="match status" value="1"/>
</dbReference>
<proteinExistence type="predicted"/>
<dbReference type="PROSITE" id="PS00041">
    <property type="entry name" value="HTH_ARAC_FAMILY_1"/>
    <property type="match status" value="1"/>
</dbReference>
<name>A0A074TGF4_9RHOB</name>
<dbReference type="Proteomes" id="UP000027725">
    <property type="component" value="Unassembled WGS sequence"/>
</dbReference>
<dbReference type="PANTHER" id="PTHR43436">
    <property type="entry name" value="ARAC-FAMILY TRANSCRIPTIONAL REGULATOR"/>
    <property type="match status" value="1"/>
</dbReference>
<protein>
    <submittedName>
        <fullName evidence="5">AraC family transcriptional regulator</fullName>
    </submittedName>
</protein>
<organism evidence="5 6">
    <name type="scientific">Thioclava dalianensis</name>
    <dbReference type="NCBI Taxonomy" id="1185766"/>
    <lineage>
        <taxon>Bacteria</taxon>
        <taxon>Pseudomonadati</taxon>
        <taxon>Pseudomonadota</taxon>
        <taxon>Alphaproteobacteria</taxon>
        <taxon>Rhodobacterales</taxon>
        <taxon>Paracoccaceae</taxon>
        <taxon>Thioclava</taxon>
    </lineage>
</organism>
<dbReference type="InterPro" id="IPR018060">
    <property type="entry name" value="HTH_AraC"/>
</dbReference>
<accession>A0A074TGF4</accession>
<dbReference type="GO" id="GO:0043565">
    <property type="term" value="F:sequence-specific DNA binding"/>
    <property type="evidence" value="ECO:0007669"/>
    <property type="project" value="InterPro"/>
</dbReference>
<keyword evidence="6" id="KW-1185">Reference proteome</keyword>
<reference evidence="5 6" key="1">
    <citation type="submission" date="2014-03" db="EMBL/GenBank/DDBJ databases">
        <title>The draft genome sequence of Thioclava dalianensis DLFJ1-1.</title>
        <authorList>
            <person name="Lai Q."/>
            <person name="Shao Z."/>
        </authorList>
    </citation>
    <scope>NUCLEOTIDE SEQUENCE [LARGE SCALE GENOMIC DNA]</scope>
    <source>
        <strain evidence="5 6">DLFJ1-1</strain>
    </source>
</reference>
<keyword evidence="3" id="KW-0804">Transcription</keyword>
<dbReference type="SUPFAM" id="SSF46689">
    <property type="entry name" value="Homeodomain-like"/>
    <property type="match status" value="2"/>
</dbReference>
<dbReference type="AlphaFoldDB" id="A0A074TGF4"/>
<feature type="domain" description="HTH araC/xylS-type" evidence="4">
    <location>
        <begin position="192"/>
        <end position="290"/>
    </location>
</feature>
<sequence length="302" mass="33203">MQQSPFVRLTRQAEALSADQEAIARIDGLRVTRRTAPTGPFHGRYRPSLCVVLRGAKVSRLGNRSFCYSAGKCLIASLEVPIIAEVVEASPEAPYLAFSLTLDPVTISDLLVEHDNAAPPLHADTPALSVEALPEALIDPLERLLALPARPNDLPVLEPMIRREITWLLLNGPHGAMLRQIGLAESRMARIARAVTWIRANFAQSLNVGELATLAGMSPTTFHRHFKAATALTPVQFQKQLRLQEARRLLLSEGSDVARVGFEIGYDSPSQFSREYRRLFGAPPGRDSAQLRRDMTAATSEL</sequence>
<comment type="caution">
    <text evidence="5">The sequence shown here is derived from an EMBL/GenBank/DDBJ whole genome shotgun (WGS) entry which is preliminary data.</text>
</comment>
<dbReference type="InterPro" id="IPR009057">
    <property type="entry name" value="Homeodomain-like_sf"/>
</dbReference>
<dbReference type="Pfam" id="PF06719">
    <property type="entry name" value="AraC_N"/>
    <property type="match status" value="1"/>
</dbReference>
<dbReference type="SMART" id="SM00342">
    <property type="entry name" value="HTH_ARAC"/>
    <property type="match status" value="1"/>
</dbReference>
<dbReference type="InterPro" id="IPR018062">
    <property type="entry name" value="HTH_AraC-typ_CS"/>
</dbReference>
<dbReference type="Pfam" id="PF12833">
    <property type="entry name" value="HTH_18"/>
    <property type="match status" value="1"/>
</dbReference>
<evidence type="ECO:0000256" key="1">
    <source>
        <dbReference type="ARBA" id="ARBA00023015"/>
    </source>
</evidence>
<dbReference type="OrthoDB" id="9802263at2"/>
<evidence type="ECO:0000256" key="2">
    <source>
        <dbReference type="ARBA" id="ARBA00023125"/>
    </source>
</evidence>
<dbReference type="EMBL" id="JHEH01000004">
    <property type="protein sequence ID" value="KEP70766.1"/>
    <property type="molecule type" value="Genomic_DNA"/>
</dbReference>
<evidence type="ECO:0000259" key="4">
    <source>
        <dbReference type="PROSITE" id="PS01124"/>
    </source>
</evidence>
<dbReference type="eggNOG" id="COG2207">
    <property type="taxonomic scope" value="Bacteria"/>
</dbReference>
<dbReference type="RefSeq" id="WP_038063097.1">
    <property type="nucleotide sequence ID" value="NZ_FOVB01000002.1"/>
</dbReference>
<keyword evidence="2" id="KW-0238">DNA-binding</keyword>
<evidence type="ECO:0000256" key="3">
    <source>
        <dbReference type="ARBA" id="ARBA00023163"/>
    </source>
</evidence>
<evidence type="ECO:0000313" key="5">
    <source>
        <dbReference type="EMBL" id="KEP70766.1"/>
    </source>
</evidence>
<dbReference type="GO" id="GO:0003700">
    <property type="term" value="F:DNA-binding transcription factor activity"/>
    <property type="evidence" value="ECO:0007669"/>
    <property type="project" value="InterPro"/>
</dbReference>
<evidence type="ECO:0000313" key="6">
    <source>
        <dbReference type="Proteomes" id="UP000027725"/>
    </source>
</evidence>
<dbReference type="Gene3D" id="1.10.10.60">
    <property type="entry name" value="Homeodomain-like"/>
    <property type="match status" value="2"/>
</dbReference>
<dbReference type="PANTHER" id="PTHR43436:SF1">
    <property type="entry name" value="TRANSCRIPTIONAL REGULATORY PROTEIN"/>
    <property type="match status" value="1"/>
</dbReference>
<gene>
    <name evidence="5" type="ORF">DL1_13095</name>
</gene>
<dbReference type="STRING" id="1185766.SAMN05216224_102416"/>
<dbReference type="InterPro" id="IPR009594">
    <property type="entry name" value="Tscrpt_reg_HTH_AraC_N"/>
</dbReference>